<keyword evidence="2" id="KW-1185">Reference proteome</keyword>
<accession>A0A1I5ADF6</accession>
<evidence type="ECO:0008006" key="3">
    <source>
        <dbReference type="Google" id="ProtNLM"/>
    </source>
</evidence>
<protein>
    <recommendedName>
        <fullName evidence="3">Winged helix DNA-binding domain-containing protein</fullName>
    </recommendedName>
</protein>
<dbReference type="AlphaFoldDB" id="A0A1I5ADF6"/>
<evidence type="ECO:0000313" key="1">
    <source>
        <dbReference type="EMBL" id="SFN60400.1"/>
    </source>
</evidence>
<organism evidence="1 2">
    <name type="scientific">Pseudonocardia ammonioxydans</name>
    <dbReference type="NCBI Taxonomy" id="260086"/>
    <lineage>
        <taxon>Bacteria</taxon>
        <taxon>Bacillati</taxon>
        <taxon>Actinomycetota</taxon>
        <taxon>Actinomycetes</taxon>
        <taxon>Pseudonocardiales</taxon>
        <taxon>Pseudonocardiaceae</taxon>
        <taxon>Pseudonocardia</taxon>
    </lineage>
</organism>
<evidence type="ECO:0000313" key="2">
    <source>
        <dbReference type="Proteomes" id="UP000199614"/>
    </source>
</evidence>
<sequence length="80" mass="8245">MSTTGLPRLSGRDRAVLHAIAADRCTVADDTCHSLTIDGLCFCEQFAGVRLADAGLVEASGPAPLRPHLTDAGRSLLAAA</sequence>
<reference evidence="1 2" key="1">
    <citation type="submission" date="2016-10" db="EMBL/GenBank/DDBJ databases">
        <authorList>
            <person name="de Groot N.N."/>
        </authorList>
    </citation>
    <scope>NUCLEOTIDE SEQUENCE [LARGE SCALE GENOMIC DNA]</scope>
    <source>
        <strain evidence="1 2">CGMCC 4.1877</strain>
    </source>
</reference>
<name>A0A1I5ADF6_PSUAM</name>
<gene>
    <name evidence="1" type="ORF">SAMN05216207_1017104</name>
</gene>
<dbReference type="Proteomes" id="UP000199614">
    <property type="component" value="Unassembled WGS sequence"/>
</dbReference>
<dbReference type="EMBL" id="FOUY01000017">
    <property type="protein sequence ID" value="SFN60400.1"/>
    <property type="molecule type" value="Genomic_DNA"/>
</dbReference>
<dbReference type="RefSeq" id="WP_143105417.1">
    <property type="nucleotide sequence ID" value="NZ_FOUY01000017.1"/>
</dbReference>
<dbReference type="OrthoDB" id="3700530at2"/>
<proteinExistence type="predicted"/>